<organism evidence="4">
    <name type="scientific">Gongylonema pulchrum</name>
    <dbReference type="NCBI Taxonomy" id="637853"/>
    <lineage>
        <taxon>Eukaryota</taxon>
        <taxon>Metazoa</taxon>
        <taxon>Ecdysozoa</taxon>
        <taxon>Nematoda</taxon>
        <taxon>Chromadorea</taxon>
        <taxon>Rhabditida</taxon>
        <taxon>Spirurina</taxon>
        <taxon>Spiruromorpha</taxon>
        <taxon>Spiruroidea</taxon>
        <taxon>Gongylonematidae</taxon>
        <taxon>Gongylonema</taxon>
    </lineage>
</organism>
<dbReference type="InterPro" id="IPR000242">
    <property type="entry name" value="PTP_cat"/>
</dbReference>
<dbReference type="Pfam" id="PF00102">
    <property type="entry name" value="Y_phosphatase"/>
    <property type="match status" value="1"/>
</dbReference>
<dbReference type="EMBL" id="UYRT01003808">
    <property type="protein sequence ID" value="VDK34632.1"/>
    <property type="molecule type" value="Genomic_DNA"/>
</dbReference>
<evidence type="ECO:0000313" key="2">
    <source>
        <dbReference type="EMBL" id="VDK34632.1"/>
    </source>
</evidence>
<reference evidence="4" key="1">
    <citation type="submission" date="2016-06" db="UniProtKB">
        <authorList>
            <consortium name="WormBaseParasite"/>
        </authorList>
    </citation>
    <scope>IDENTIFICATION</scope>
</reference>
<protein>
    <submittedName>
        <fullName evidence="4">Tyrosine-protein phosphatase domain-containing protein</fullName>
    </submittedName>
</protein>
<dbReference type="WBParaSite" id="GPUH_0000251401-mRNA-1">
    <property type="protein sequence ID" value="GPUH_0000251401-mRNA-1"/>
    <property type="gene ID" value="GPUH_0000251401"/>
</dbReference>
<dbReference type="SUPFAM" id="SSF52799">
    <property type="entry name" value="(Phosphotyrosine protein) phosphatases II"/>
    <property type="match status" value="1"/>
</dbReference>
<dbReference type="PANTHER" id="PTHR46163">
    <property type="entry name" value="TYROSINE-PROTEIN PHOSPHATASE-RELATED"/>
    <property type="match status" value="1"/>
</dbReference>
<evidence type="ECO:0000313" key="4">
    <source>
        <dbReference type="WBParaSite" id="GPUH_0000251401-mRNA-1"/>
    </source>
</evidence>
<evidence type="ECO:0000259" key="1">
    <source>
        <dbReference type="PROSITE" id="PS50055"/>
    </source>
</evidence>
<evidence type="ECO:0000313" key="3">
    <source>
        <dbReference type="Proteomes" id="UP000271098"/>
    </source>
</evidence>
<reference evidence="2 3" key="2">
    <citation type="submission" date="2018-11" db="EMBL/GenBank/DDBJ databases">
        <authorList>
            <consortium name="Pathogen Informatics"/>
        </authorList>
    </citation>
    <scope>NUCLEOTIDE SEQUENCE [LARGE SCALE GENOMIC DNA]</scope>
</reference>
<gene>
    <name evidence="2" type="ORF">GPUH_LOCUS2510</name>
</gene>
<accession>A0A183D1B8</accession>
<proteinExistence type="predicted"/>
<dbReference type="InterPro" id="IPR052782">
    <property type="entry name" value="Oocyte-zygote_transition_reg"/>
</dbReference>
<feature type="domain" description="Tyrosine-protein phosphatase" evidence="1">
    <location>
        <begin position="37"/>
        <end position="144"/>
    </location>
</feature>
<dbReference type="Gene3D" id="3.90.190.10">
    <property type="entry name" value="Protein tyrosine phosphatase superfamily"/>
    <property type="match status" value="1"/>
</dbReference>
<dbReference type="Proteomes" id="UP000271098">
    <property type="component" value="Unassembled WGS sequence"/>
</dbReference>
<dbReference type="SMART" id="SM00194">
    <property type="entry name" value="PTPc"/>
    <property type="match status" value="1"/>
</dbReference>
<dbReference type="GO" id="GO:0004725">
    <property type="term" value="F:protein tyrosine phosphatase activity"/>
    <property type="evidence" value="ECO:0007669"/>
    <property type="project" value="InterPro"/>
</dbReference>
<dbReference type="PROSITE" id="PS50055">
    <property type="entry name" value="TYR_PHOSPHATASE_PTP"/>
    <property type="match status" value="1"/>
</dbReference>
<dbReference type="InterPro" id="IPR029021">
    <property type="entry name" value="Prot-tyrosine_phosphatase-like"/>
</dbReference>
<dbReference type="AlphaFoldDB" id="A0A183D1B8"/>
<keyword evidence="3" id="KW-1185">Reference proteome</keyword>
<sequence length="144" mass="16356">MVQEVFGFGVDGILQQYQTYLKTYIPPNFSHSAFLKHMNKNRYKDVLCLDHTRVVLQDKDPDADYIHANYVKGEPLINSFICTQAGHLFAFFGPMSVTVNDFWLMIVQERVSSIVMLCNVTEAGKNKCFQYWPAEAGSSLTFGG</sequence>
<dbReference type="OrthoDB" id="6058203at2759"/>
<name>A0A183D1B8_9BILA</name>